<gene>
    <name evidence="3" type="ORF">R5A26_41325</name>
</gene>
<evidence type="ECO:0008006" key="5">
    <source>
        <dbReference type="Google" id="ProtNLM"/>
    </source>
</evidence>
<reference evidence="3 4" key="1">
    <citation type="submission" date="2023-10" db="EMBL/GenBank/DDBJ databases">
        <title>Characterization of rhizosphere-enriched actinobacteria from wheat plants lab-grown on chernevaya soil.</title>
        <authorList>
            <person name="Tikhonova E.N."/>
            <person name="Konopkin A."/>
            <person name="Kravchenko I.K."/>
        </authorList>
    </citation>
    <scope>NUCLEOTIDE SEQUENCE [LARGE SCALE GENOMIC DNA]</scope>
    <source>
        <strain evidence="3 4">RR29</strain>
    </source>
</reference>
<protein>
    <recommendedName>
        <fullName evidence="5">Secreted protein</fullName>
    </recommendedName>
</protein>
<organism evidence="3 4">
    <name type="scientific">Streptomyces prunicolor</name>
    <dbReference type="NCBI Taxonomy" id="67348"/>
    <lineage>
        <taxon>Bacteria</taxon>
        <taxon>Bacillati</taxon>
        <taxon>Actinomycetota</taxon>
        <taxon>Actinomycetes</taxon>
        <taxon>Kitasatosporales</taxon>
        <taxon>Streptomycetaceae</taxon>
        <taxon>Streptomyces</taxon>
    </lineage>
</organism>
<evidence type="ECO:0000313" key="4">
    <source>
        <dbReference type="Proteomes" id="UP001187346"/>
    </source>
</evidence>
<dbReference type="Proteomes" id="UP001187346">
    <property type="component" value="Unassembled WGS sequence"/>
</dbReference>
<accession>A0ABU4FP56</accession>
<keyword evidence="2" id="KW-0732">Signal</keyword>
<dbReference type="EMBL" id="JAWMAJ010000223">
    <property type="protein sequence ID" value="MDV7222394.1"/>
    <property type="molecule type" value="Genomic_DNA"/>
</dbReference>
<proteinExistence type="predicted"/>
<dbReference type="RefSeq" id="WP_266857392.1">
    <property type="nucleotide sequence ID" value="NZ_JAPEMW010000001.1"/>
</dbReference>
<evidence type="ECO:0000256" key="2">
    <source>
        <dbReference type="SAM" id="SignalP"/>
    </source>
</evidence>
<evidence type="ECO:0000256" key="1">
    <source>
        <dbReference type="SAM" id="MobiDB-lite"/>
    </source>
</evidence>
<feature type="chain" id="PRO_5047140735" description="Secreted protein" evidence="2">
    <location>
        <begin position="24"/>
        <end position="62"/>
    </location>
</feature>
<comment type="caution">
    <text evidence="3">The sequence shown here is derived from an EMBL/GenBank/DDBJ whole genome shotgun (WGS) entry which is preliminary data.</text>
</comment>
<name>A0ABU4FP56_9ACTN</name>
<feature type="signal peptide" evidence="2">
    <location>
        <begin position="1"/>
        <end position="23"/>
    </location>
</feature>
<feature type="region of interest" description="Disordered" evidence="1">
    <location>
        <begin position="42"/>
        <end position="62"/>
    </location>
</feature>
<keyword evidence="4" id="KW-1185">Reference proteome</keyword>
<sequence length="62" mass="6659">MNRTIKKCTAWAFPAAALIFAIALTVPTHQHSAQFTIPTASAETEADITTPPTDGTGSWVWD</sequence>
<evidence type="ECO:0000313" key="3">
    <source>
        <dbReference type="EMBL" id="MDV7222394.1"/>
    </source>
</evidence>